<dbReference type="Proteomes" id="UP001630127">
    <property type="component" value="Unassembled WGS sequence"/>
</dbReference>
<proteinExistence type="predicted"/>
<gene>
    <name evidence="1" type="ORF">ACH5RR_009269</name>
</gene>
<keyword evidence="2" id="KW-1185">Reference proteome</keyword>
<evidence type="ECO:0008006" key="3">
    <source>
        <dbReference type="Google" id="ProtNLM"/>
    </source>
</evidence>
<organism evidence="1 2">
    <name type="scientific">Cinchona calisaya</name>
    <dbReference type="NCBI Taxonomy" id="153742"/>
    <lineage>
        <taxon>Eukaryota</taxon>
        <taxon>Viridiplantae</taxon>
        <taxon>Streptophyta</taxon>
        <taxon>Embryophyta</taxon>
        <taxon>Tracheophyta</taxon>
        <taxon>Spermatophyta</taxon>
        <taxon>Magnoliopsida</taxon>
        <taxon>eudicotyledons</taxon>
        <taxon>Gunneridae</taxon>
        <taxon>Pentapetalae</taxon>
        <taxon>asterids</taxon>
        <taxon>lamiids</taxon>
        <taxon>Gentianales</taxon>
        <taxon>Rubiaceae</taxon>
        <taxon>Cinchonoideae</taxon>
        <taxon>Cinchoneae</taxon>
        <taxon>Cinchona</taxon>
    </lineage>
</organism>
<evidence type="ECO:0000313" key="1">
    <source>
        <dbReference type="EMBL" id="KAL3529947.1"/>
    </source>
</evidence>
<name>A0ABD3ADY4_9GENT</name>
<accession>A0ABD3ADY4</accession>
<dbReference type="EMBL" id="JBJUIK010000004">
    <property type="protein sequence ID" value="KAL3529947.1"/>
    <property type="molecule type" value="Genomic_DNA"/>
</dbReference>
<reference evidence="1 2" key="1">
    <citation type="submission" date="2024-11" db="EMBL/GenBank/DDBJ databases">
        <title>A near-complete genome assembly of Cinchona calisaya.</title>
        <authorList>
            <person name="Lian D.C."/>
            <person name="Zhao X.W."/>
            <person name="Wei L."/>
        </authorList>
    </citation>
    <scope>NUCLEOTIDE SEQUENCE [LARGE SCALE GENOMIC DNA]</scope>
    <source>
        <tissue evidence="1">Nenye</tissue>
    </source>
</reference>
<dbReference type="AlphaFoldDB" id="A0ABD3ADY4"/>
<protein>
    <recommendedName>
        <fullName evidence="3">Retrotransposon gag domain-containing protein</fullName>
    </recommendedName>
</protein>
<sequence length="202" mass="23167">MGTISNVRFIGPISSHQPFSQNWPKVVPQPLEESFVLDLLDSPPSQNLTTNHHVVKDPTTSEMDFESLCLFPDVRKDEHLRICLFQRSSCGDAHQWFIRLNRSELQSWNGFIKAFLDKFQLGNESIPDGIDLMGFIRTIEELFHEKLLGFVNHRFFEVVEQGEMIEQGINYGNFADVSVPKVLWKGETKGKEKTDRGSTVIK</sequence>
<comment type="caution">
    <text evidence="1">The sequence shown here is derived from an EMBL/GenBank/DDBJ whole genome shotgun (WGS) entry which is preliminary data.</text>
</comment>
<evidence type="ECO:0000313" key="2">
    <source>
        <dbReference type="Proteomes" id="UP001630127"/>
    </source>
</evidence>